<comment type="caution">
    <text evidence="1">The sequence shown here is derived from an EMBL/GenBank/DDBJ whole genome shotgun (WGS) entry which is preliminary data.</text>
</comment>
<gene>
    <name evidence="1" type="ORF">MENT_LOCUS51896</name>
</gene>
<accession>A0A6V7XH63</accession>
<dbReference type="EMBL" id="CAJEWN010001577">
    <property type="protein sequence ID" value="CAD2198571.1"/>
    <property type="molecule type" value="Genomic_DNA"/>
</dbReference>
<evidence type="ECO:0000313" key="1">
    <source>
        <dbReference type="EMBL" id="CAD2198571.1"/>
    </source>
</evidence>
<reference evidence="1 2" key="1">
    <citation type="submission" date="2020-08" db="EMBL/GenBank/DDBJ databases">
        <authorList>
            <person name="Koutsovoulos G."/>
            <person name="Danchin GJ E."/>
        </authorList>
    </citation>
    <scope>NUCLEOTIDE SEQUENCE [LARGE SCALE GENOMIC DNA]</scope>
</reference>
<name>A0A6V7XH63_MELEN</name>
<sequence length="68" mass="7859">MKERNVVLIEMWGDGDWRSNGRRRPPSTDAFLCCEQSKKLFVRLRNCLEGQMIGGIQSKKKELGGKYI</sequence>
<dbReference type="Proteomes" id="UP000580250">
    <property type="component" value="Unassembled WGS sequence"/>
</dbReference>
<proteinExistence type="predicted"/>
<evidence type="ECO:0000313" key="2">
    <source>
        <dbReference type="Proteomes" id="UP000580250"/>
    </source>
</evidence>
<organism evidence="1 2">
    <name type="scientific">Meloidogyne enterolobii</name>
    <name type="common">Root-knot nematode worm</name>
    <name type="synonym">Meloidogyne mayaguensis</name>
    <dbReference type="NCBI Taxonomy" id="390850"/>
    <lineage>
        <taxon>Eukaryota</taxon>
        <taxon>Metazoa</taxon>
        <taxon>Ecdysozoa</taxon>
        <taxon>Nematoda</taxon>
        <taxon>Chromadorea</taxon>
        <taxon>Rhabditida</taxon>
        <taxon>Tylenchina</taxon>
        <taxon>Tylenchomorpha</taxon>
        <taxon>Tylenchoidea</taxon>
        <taxon>Meloidogynidae</taxon>
        <taxon>Meloidogyninae</taxon>
        <taxon>Meloidogyne</taxon>
    </lineage>
</organism>
<dbReference type="AlphaFoldDB" id="A0A6V7XH63"/>
<protein>
    <submittedName>
        <fullName evidence="1">Uncharacterized protein</fullName>
    </submittedName>
</protein>